<accession>K9EAV4</accession>
<dbReference type="Pfam" id="PF01378">
    <property type="entry name" value="IgG_binding_B"/>
    <property type="match status" value="2"/>
</dbReference>
<keyword evidence="1" id="KW-0732">Signal</keyword>
<dbReference type="Pfam" id="PF04650">
    <property type="entry name" value="YSIRK_signal"/>
    <property type="match status" value="1"/>
</dbReference>
<dbReference type="InterPro" id="IPR005877">
    <property type="entry name" value="YSIRK_signal_dom"/>
</dbReference>
<sequence>MVGKNNYKTRTEKAANKKQRFSLKKLSVGVASVAVGTTLFLSNTDAVSAEENPDRNIEQLQAALETEKEFAIAEVQAAGFTDQKYVDWINAQETVQDVNGVKREILTTVPDEEQSGIEEETSVDSESDFNAPDFDWSGNDEAVAAEAELQAAKESAIAEVKAAGFTDQKYVDWINAQETVQDVNGVKREILTTVPDEEQSGIEGETSVDSEYDFNEPEIDWSGNDEAVAEEEAAQEEVYTLNYYAQRTQGQNGATTVKASSPREALEYFQAFLNENGLDAADFNWSYDSESRAFTASEKIEGEASVDSEYDFIRPDFDWSGLEEAEDDEEVQEEIYTFVYIIQNTKGKNGATTVKASSPEEAKAYFEEFAKENDLGELDWTYDEDTKTFTAREKVEESQTIEGETSVDSVYDFNRPEIDWSGAEEVYERELQATKEAAIAELQGIYIKDEELFGRIQDAERIEEVKKLRSDAIDARQALVGKLDDQEASADSEYDFVRPDVDLTGLDEGYARE</sequence>
<keyword evidence="7" id="KW-1185">Reference proteome</keyword>
<comment type="caution">
    <text evidence="6">The sequence shown here is derived from an EMBL/GenBank/DDBJ whole genome shotgun (WGS) entry which is preliminary data.</text>
</comment>
<dbReference type="Gene3D" id="1.10.8.40">
    <property type="entry name" value="Albumin-binding domain"/>
    <property type="match status" value="3"/>
</dbReference>
<dbReference type="Pfam" id="PF17573">
    <property type="entry name" value="GA-like"/>
    <property type="match status" value="3"/>
</dbReference>
<gene>
    <name evidence="6" type="ORF">HMPREF9698_01330</name>
</gene>
<feature type="domain" description="GA-like" evidence="5">
    <location>
        <begin position="427"/>
        <end position="472"/>
    </location>
</feature>
<dbReference type="InterPro" id="IPR009063">
    <property type="entry name" value="Ig/albumin-bd_sf"/>
</dbReference>
<dbReference type="InterPro" id="IPR035152">
    <property type="entry name" value="GA-like"/>
</dbReference>
<feature type="domain" description="GA-like" evidence="5">
    <location>
        <begin position="61"/>
        <end position="106"/>
    </location>
</feature>
<evidence type="ECO:0000259" key="5">
    <source>
        <dbReference type="Pfam" id="PF17573"/>
    </source>
</evidence>
<organism evidence="6 7">
    <name type="scientific">Alloiococcus otitis ATCC 51267</name>
    <dbReference type="NCBI Taxonomy" id="883081"/>
    <lineage>
        <taxon>Bacteria</taxon>
        <taxon>Bacillati</taxon>
        <taxon>Bacillota</taxon>
        <taxon>Bacilli</taxon>
        <taxon>Lactobacillales</taxon>
        <taxon>Carnobacteriaceae</taxon>
        <taxon>Alloiococcus</taxon>
    </lineage>
</organism>
<dbReference type="Gene3D" id="3.10.20.10">
    <property type="match status" value="2"/>
</dbReference>
<evidence type="ECO:0000313" key="7">
    <source>
        <dbReference type="Proteomes" id="UP000009875"/>
    </source>
</evidence>
<dbReference type="SUPFAM" id="SSF54358">
    <property type="entry name" value="Immunoglobulin-binding domains"/>
    <property type="match status" value="1"/>
</dbReference>
<evidence type="ECO:0000259" key="3">
    <source>
        <dbReference type="Pfam" id="PF01378"/>
    </source>
</evidence>
<evidence type="ECO:0000313" key="6">
    <source>
        <dbReference type="EMBL" id="EKU92966.1"/>
    </source>
</evidence>
<reference evidence="6 7" key="1">
    <citation type="submission" date="2012-09" db="EMBL/GenBank/DDBJ databases">
        <title>The Genome Sequence of Alloiococcus otitis ATCC 51267.</title>
        <authorList>
            <consortium name="The Broad Institute Genome Sequencing Platform"/>
            <person name="Earl A."/>
            <person name="Ward D."/>
            <person name="Feldgarden M."/>
            <person name="Gevers D."/>
            <person name="Huys G."/>
            <person name="Walker B."/>
            <person name="Young S.K."/>
            <person name="Zeng Q."/>
            <person name="Gargeya S."/>
            <person name="Fitzgerald M."/>
            <person name="Haas B."/>
            <person name="Abouelleil A."/>
            <person name="Alvarado L."/>
            <person name="Arachchi H.M."/>
            <person name="Berlin A.M."/>
            <person name="Chapman S.B."/>
            <person name="Goldberg J."/>
            <person name="Griggs A."/>
            <person name="Gujja S."/>
            <person name="Hansen M."/>
            <person name="Howarth C."/>
            <person name="Imamovic A."/>
            <person name="Larimer J."/>
            <person name="McCowen C."/>
            <person name="Montmayeur A."/>
            <person name="Murphy C."/>
            <person name="Neiman D."/>
            <person name="Pearson M."/>
            <person name="Priest M."/>
            <person name="Roberts A."/>
            <person name="Saif S."/>
            <person name="Shea T."/>
            <person name="Sisk P."/>
            <person name="Sykes S."/>
            <person name="Wortman J."/>
            <person name="Nusbaum C."/>
            <person name="Birren B."/>
        </authorList>
    </citation>
    <scope>NUCLEOTIDE SEQUENCE [LARGE SCALE GENOMIC DNA]</scope>
    <source>
        <strain evidence="6 7">ATCC 51267</strain>
    </source>
</reference>
<dbReference type="STRING" id="883081.HMPREF9698_01330"/>
<dbReference type="HOGENOM" id="CLU_530669_0_0_9"/>
<proteinExistence type="predicted"/>
<feature type="region of interest" description="Disordered" evidence="2">
    <location>
        <begin position="196"/>
        <end position="218"/>
    </location>
</feature>
<dbReference type="AlphaFoldDB" id="K9EAV4"/>
<dbReference type="Proteomes" id="UP000009875">
    <property type="component" value="Unassembled WGS sequence"/>
</dbReference>
<feature type="domain" description="GA-like" evidence="5">
    <location>
        <begin position="145"/>
        <end position="191"/>
    </location>
</feature>
<evidence type="ECO:0000256" key="2">
    <source>
        <dbReference type="SAM" id="MobiDB-lite"/>
    </source>
</evidence>
<dbReference type="OrthoDB" id="2324743at2"/>
<dbReference type="SUPFAM" id="SSF46997">
    <property type="entry name" value="Bacterial immunoglobulin/albumin-binding domains"/>
    <property type="match status" value="2"/>
</dbReference>
<feature type="domain" description="IgG-binding B" evidence="3">
    <location>
        <begin position="231"/>
        <end position="300"/>
    </location>
</feature>
<feature type="domain" description="YSIRK Gram-positive signal peptide" evidence="4">
    <location>
        <begin position="16"/>
        <end position="41"/>
    </location>
</feature>
<dbReference type="EMBL" id="AGXA01000030">
    <property type="protein sequence ID" value="EKU92966.1"/>
    <property type="molecule type" value="Genomic_DNA"/>
</dbReference>
<evidence type="ECO:0000256" key="1">
    <source>
        <dbReference type="ARBA" id="ARBA00022729"/>
    </source>
</evidence>
<dbReference type="RefSeq" id="WP_003779012.1">
    <property type="nucleotide sequence ID" value="NZ_JH992961.1"/>
</dbReference>
<dbReference type="eggNOG" id="ENOG503469V">
    <property type="taxonomic scope" value="Bacteria"/>
</dbReference>
<name>K9EAV4_9LACT</name>
<evidence type="ECO:0000259" key="4">
    <source>
        <dbReference type="Pfam" id="PF04650"/>
    </source>
</evidence>
<feature type="domain" description="IgG-binding B" evidence="3">
    <location>
        <begin position="330"/>
        <end position="395"/>
    </location>
</feature>
<dbReference type="NCBIfam" id="TIGR01168">
    <property type="entry name" value="YSIRK_signal"/>
    <property type="match status" value="1"/>
</dbReference>
<dbReference type="InterPro" id="IPR000724">
    <property type="entry name" value="IgG-bd_B"/>
</dbReference>
<protein>
    <submittedName>
        <fullName evidence="6">YSIRK family Gram-positive signal peptide</fullName>
    </submittedName>
</protein>